<evidence type="ECO:0000313" key="2">
    <source>
        <dbReference type="EMBL" id="ELR03158.1"/>
    </source>
</evidence>
<dbReference type="HOGENOM" id="CLU_3002177_0_0_1"/>
<evidence type="ECO:0000256" key="1">
    <source>
        <dbReference type="SAM" id="SignalP"/>
    </source>
</evidence>
<sequence>MKHLSIFAVGLLAAAPLVAAPAWATDFVAAQADTEYLAKDHLIGSKVHGAEGTIVGD</sequence>
<name>L8FRS4_PSED2</name>
<dbReference type="Proteomes" id="UP000011064">
    <property type="component" value="Unassembled WGS sequence"/>
</dbReference>
<proteinExistence type="predicted"/>
<accession>L8FRS4</accession>
<dbReference type="AlphaFoldDB" id="L8FRS4"/>
<feature type="non-terminal residue" evidence="2">
    <location>
        <position position="57"/>
    </location>
</feature>
<evidence type="ECO:0000313" key="3">
    <source>
        <dbReference type="Proteomes" id="UP000011064"/>
    </source>
</evidence>
<gene>
    <name evidence="2" type="ORF">GMDG_08889</name>
</gene>
<dbReference type="VEuPathDB" id="FungiDB:GMDG_08889"/>
<reference evidence="3" key="1">
    <citation type="submission" date="2010-09" db="EMBL/GenBank/DDBJ databases">
        <title>The genome sequence of Geomyces destructans 20631-21.</title>
        <authorList>
            <consortium name="The Broad Institute Genome Sequencing Platform"/>
            <person name="Cuomo C.A."/>
            <person name="Blehert D.S."/>
            <person name="Lorch J.M."/>
            <person name="Young S.K."/>
            <person name="Zeng Q."/>
            <person name="Gargeya S."/>
            <person name="Fitzgerald M."/>
            <person name="Haas B."/>
            <person name="Abouelleil A."/>
            <person name="Alvarado L."/>
            <person name="Arachchi H.M."/>
            <person name="Berlin A."/>
            <person name="Brown A."/>
            <person name="Chapman S.B."/>
            <person name="Chen Z."/>
            <person name="Dunbar C."/>
            <person name="Freedman E."/>
            <person name="Gearin G."/>
            <person name="Gellesch M."/>
            <person name="Goldberg J."/>
            <person name="Griggs A."/>
            <person name="Gujja S."/>
            <person name="Heiman D."/>
            <person name="Howarth C."/>
            <person name="Larson L."/>
            <person name="Lui A."/>
            <person name="MacDonald P.J.P."/>
            <person name="Montmayeur A."/>
            <person name="Murphy C."/>
            <person name="Neiman D."/>
            <person name="Pearson M."/>
            <person name="Priest M."/>
            <person name="Roberts A."/>
            <person name="Saif S."/>
            <person name="Shea T."/>
            <person name="Shenoy N."/>
            <person name="Sisk P."/>
            <person name="Stolte C."/>
            <person name="Sykes S."/>
            <person name="Wortman J."/>
            <person name="Nusbaum C."/>
            <person name="Birren B."/>
        </authorList>
    </citation>
    <scope>NUCLEOTIDE SEQUENCE [LARGE SCALE GENOMIC DNA]</scope>
    <source>
        <strain evidence="3">ATCC MYA-4855 / 20631-21</strain>
    </source>
</reference>
<organism evidence="2 3">
    <name type="scientific">Pseudogymnoascus destructans (strain ATCC MYA-4855 / 20631-21)</name>
    <name type="common">Bat white-nose syndrome fungus</name>
    <name type="synonym">Geomyces destructans</name>
    <dbReference type="NCBI Taxonomy" id="658429"/>
    <lineage>
        <taxon>Eukaryota</taxon>
        <taxon>Fungi</taxon>
        <taxon>Dikarya</taxon>
        <taxon>Ascomycota</taxon>
        <taxon>Pezizomycotina</taxon>
        <taxon>Leotiomycetes</taxon>
        <taxon>Thelebolales</taxon>
        <taxon>Thelebolaceae</taxon>
        <taxon>Pseudogymnoascus</taxon>
    </lineage>
</organism>
<feature type="chain" id="PRO_5003989190" evidence="1">
    <location>
        <begin position="25"/>
        <end position="57"/>
    </location>
</feature>
<keyword evidence="3" id="KW-1185">Reference proteome</keyword>
<feature type="signal peptide" evidence="1">
    <location>
        <begin position="1"/>
        <end position="24"/>
    </location>
</feature>
<dbReference type="EMBL" id="GL574556">
    <property type="protein sequence ID" value="ELR03158.1"/>
    <property type="molecule type" value="Genomic_DNA"/>
</dbReference>
<keyword evidence="1" id="KW-0732">Signal</keyword>
<dbReference type="InParanoid" id="L8FRS4"/>
<protein>
    <submittedName>
        <fullName evidence="2">Uncharacterized protein</fullName>
    </submittedName>
</protein>